<proteinExistence type="inferred from homology"/>
<dbReference type="InterPro" id="IPR038591">
    <property type="entry name" value="NolW-like_sf"/>
</dbReference>
<comment type="subcellular location">
    <subcellularLocation>
        <location evidence="1 9 10">Cell outer membrane</location>
    </subcellularLocation>
</comment>
<dbReference type="EMBL" id="CP021109">
    <property type="protein sequence ID" value="ARP85666.1"/>
    <property type="molecule type" value="Genomic_DNA"/>
</dbReference>
<keyword evidence="8 9" id="KW-0998">Cell outer membrane</keyword>
<evidence type="ECO:0000256" key="10">
    <source>
        <dbReference type="RuleBase" id="RU004004"/>
    </source>
</evidence>
<dbReference type="InterPro" id="IPR050810">
    <property type="entry name" value="Bact_Secretion_Sys_Channel"/>
</dbReference>
<organism evidence="13 14">
    <name type="scientific">Bordetella genomosp. 9</name>
    <dbReference type="NCBI Taxonomy" id="1416803"/>
    <lineage>
        <taxon>Bacteria</taxon>
        <taxon>Pseudomonadati</taxon>
        <taxon>Pseudomonadota</taxon>
        <taxon>Betaproteobacteria</taxon>
        <taxon>Burkholderiales</taxon>
        <taxon>Alcaligenaceae</taxon>
        <taxon>Bordetella</taxon>
    </lineage>
</organism>
<dbReference type="Gene3D" id="3.30.1370.120">
    <property type="match status" value="2"/>
</dbReference>
<evidence type="ECO:0000256" key="3">
    <source>
        <dbReference type="ARBA" id="ARBA00022448"/>
    </source>
</evidence>
<keyword evidence="3 9" id="KW-0813">Transport</keyword>
<evidence type="ECO:0000256" key="5">
    <source>
        <dbReference type="ARBA" id="ARBA00022927"/>
    </source>
</evidence>
<comment type="subunit">
    <text evidence="9">The core secretion machinery of the T3SS is composed of approximately 20 different proteins, including cytoplasmic components, a base, an export apparatus and a needle. This subunit is part of the base, which anchors the injectisome in the bacterial cell envelope. Forms a stable homooligomeric complex.</text>
</comment>
<comment type="similarity">
    <text evidence="2 9">Belongs to the bacterial secretin family. T3SS SctC subfamily.</text>
</comment>
<dbReference type="GO" id="GO:0009279">
    <property type="term" value="C:cell outer membrane"/>
    <property type="evidence" value="ECO:0007669"/>
    <property type="project" value="UniProtKB-SubCell"/>
</dbReference>
<comment type="function">
    <text evidence="9">Component of the type III secretion system (T3SS), also called injectisome, which is used to inject bacterial effector proteins into eukaryotic host cells. Forms a ring-shaped multimeric structure with an apparent central pore in the outer membrane.</text>
</comment>
<evidence type="ECO:0000313" key="13">
    <source>
        <dbReference type="EMBL" id="ARP85666.1"/>
    </source>
</evidence>
<keyword evidence="14" id="KW-1185">Reference proteome</keyword>
<dbReference type="InterPro" id="IPR004845">
    <property type="entry name" value="T2SS_GspD_CS"/>
</dbReference>
<name>A0A1W6YX92_9BORD</name>
<dbReference type="AlphaFoldDB" id="A0A1W6YX92"/>
<dbReference type="Pfam" id="PF00263">
    <property type="entry name" value="Secretin"/>
    <property type="match status" value="1"/>
</dbReference>
<dbReference type="Proteomes" id="UP000194139">
    <property type="component" value="Chromosome"/>
</dbReference>
<evidence type="ECO:0000313" key="14">
    <source>
        <dbReference type="Proteomes" id="UP000194139"/>
    </source>
</evidence>
<evidence type="ECO:0000256" key="8">
    <source>
        <dbReference type="ARBA" id="ARBA00023237"/>
    </source>
</evidence>
<dbReference type="GO" id="GO:0030254">
    <property type="term" value="P:protein secretion by the type III secretion system"/>
    <property type="evidence" value="ECO:0007669"/>
    <property type="project" value="UniProtKB-UniRule"/>
</dbReference>
<dbReference type="GO" id="GO:0030257">
    <property type="term" value="C:type III protein secretion system complex"/>
    <property type="evidence" value="ECO:0007669"/>
    <property type="project" value="UniProtKB-UniRule"/>
</dbReference>
<evidence type="ECO:0000256" key="7">
    <source>
        <dbReference type="ARBA" id="ARBA00023136"/>
    </source>
</evidence>
<sequence>MKRIKKPGKLSTSILGATARYGFALAVTILSATAANATPTWPMAPYSYFANSEPLEEVLRKFASGFSLGLRMAPGVNGLVNGKFTAASPSDFMDKLSGVYGFTWFVYAGTLYVSPASAMVTKTVSVGSGSISGVRQALDRLGVLDPRFGWGEVPTQGLALVSGPPQYVDLVERTIKSLPRSDGRQAVAVFRLKYASVNDRVVRYRDQTVKTPGLATVLRQLVSGGSMTGSAAMGGIVGAAPGNASGNYAGAGINGSPAPLDDGSGNAGNLLAGGMRTQQAIVEADARLNAIIVQDIPERIPIYRALIEQLDVPSTLIEIEAMIVNVSADALDKLGVKWGATAGKTSVSYGGVPQQFDDGLEPGSIGIGVTGVLRAQLTALEKRNEANVLSRPSVLTADNMGAVLDTSKSYYISLKGERVAAVKQVQAGTSLRVTPRYISSPSGPKVEMAIDIDDGAILDESPKVDNYPMTTETTISTLATVADGDTLLIGGLRVTTDQDKKVKVPLLGDIPLIGSLFSYKERASNKQWRLFLIRPRVVQVNGEPVLATSLSRWGDVVNETWEAASPASALELMGPALRLASEGNTKVNHSIATMSLPPLPAAGGQ</sequence>
<dbReference type="RefSeq" id="WP_086071727.1">
    <property type="nucleotide sequence ID" value="NZ_CP021109.1"/>
</dbReference>
<dbReference type="PANTHER" id="PTHR30332:SF5">
    <property type="entry name" value="SPI-1 TYPE 3 SECRETION SYSTEM SECRETIN"/>
    <property type="match status" value="1"/>
</dbReference>
<dbReference type="InterPro" id="IPR004846">
    <property type="entry name" value="T2SS/T3SS_dom"/>
</dbReference>
<gene>
    <name evidence="9" type="primary">sctC</name>
    <name evidence="13" type="ORF">CAL13_05160</name>
</gene>
<keyword evidence="6 9" id="KW-0811">Translocation</keyword>
<reference evidence="13 14" key="1">
    <citation type="submission" date="2017-05" db="EMBL/GenBank/DDBJ databases">
        <title>Complete and WGS of Bordetella genogroups.</title>
        <authorList>
            <person name="Spilker T."/>
            <person name="LiPuma J."/>
        </authorList>
    </citation>
    <scope>NUCLEOTIDE SEQUENCE [LARGE SCALE GENOMIC DNA]</scope>
    <source>
        <strain evidence="13 14">AU17164</strain>
    </source>
</reference>
<evidence type="ECO:0000259" key="12">
    <source>
        <dbReference type="Pfam" id="PF03958"/>
    </source>
</evidence>
<dbReference type="PROSITE" id="PS00875">
    <property type="entry name" value="T2SP_D"/>
    <property type="match status" value="1"/>
</dbReference>
<protein>
    <recommendedName>
        <fullName evidence="9">Type 3 secretion system secretin</fullName>
        <shortName evidence="9">T3SS secretin</shortName>
    </recommendedName>
</protein>
<evidence type="ECO:0000256" key="4">
    <source>
        <dbReference type="ARBA" id="ARBA00022729"/>
    </source>
</evidence>
<dbReference type="InterPro" id="IPR005644">
    <property type="entry name" value="NolW-like"/>
</dbReference>
<feature type="domain" description="NolW-like" evidence="12">
    <location>
        <begin position="187"/>
        <end position="314"/>
    </location>
</feature>
<evidence type="ECO:0000256" key="6">
    <source>
        <dbReference type="ARBA" id="ARBA00023010"/>
    </source>
</evidence>
<feature type="domain" description="Type II/III secretion system secretin-like" evidence="11">
    <location>
        <begin position="379"/>
        <end position="539"/>
    </location>
</feature>
<keyword evidence="5 9" id="KW-0653">Protein transport</keyword>
<keyword evidence="4 9" id="KW-0732">Signal</keyword>
<evidence type="ECO:0000256" key="2">
    <source>
        <dbReference type="ARBA" id="ARBA00007032"/>
    </source>
</evidence>
<dbReference type="PRINTS" id="PR01337">
    <property type="entry name" value="TYPE3OMGPROT"/>
</dbReference>
<dbReference type="PANTHER" id="PTHR30332">
    <property type="entry name" value="PROBABLE GENERAL SECRETION PATHWAY PROTEIN D"/>
    <property type="match status" value="1"/>
</dbReference>
<dbReference type="Gene3D" id="3.55.50.30">
    <property type="match status" value="1"/>
</dbReference>
<keyword evidence="7 9" id="KW-0472">Membrane</keyword>
<dbReference type="HAMAP" id="MF_02219">
    <property type="entry name" value="Type_III_secretin"/>
    <property type="match status" value="1"/>
</dbReference>
<dbReference type="Pfam" id="PF03958">
    <property type="entry name" value="Secretin_N"/>
    <property type="match status" value="1"/>
</dbReference>
<dbReference type="GO" id="GO:0015627">
    <property type="term" value="C:type II protein secretion system complex"/>
    <property type="evidence" value="ECO:0007669"/>
    <property type="project" value="TreeGrafter"/>
</dbReference>
<evidence type="ECO:0000259" key="11">
    <source>
        <dbReference type="Pfam" id="PF00263"/>
    </source>
</evidence>
<evidence type="ECO:0000256" key="1">
    <source>
        <dbReference type="ARBA" id="ARBA00004442"/>
    </source>
</evidence>
<dbReference type="InterPro" id="IPR003522">
    <property type="entry name" value="T3SS_OM_pore_YscC"/>
</dbReference>
<evidence type="ECO:0000256" key="9">
    <source>
        <dbReference type="HAMAP-Rule" id="MF_02219"/>
    </source>
</evidence>
<accession>A0A1W6YX92</accession>
<dbReference type="NCBIfam" id="TIGR02516">
    <property type="entry name" value="type_III_yscC"/>
    <property type="match status" value="1"/>
</dbReference>